<evidence type="ECO:0000256" key="1">
    <source>
        <dbReference type="SAM" id="MobiDB-lite"/>
    </source>
</evidence>
<dbReference type="EMBL" id="CP045810">
    <property type="protein sequence ID" value="QHN39938.1"/>
    <property type="molecule type" value="Genomic_DNA"/>
</dbReference>
<dbReference type="AlphaFoldDB" id="A0A857MCL8"/>
<name>A0A857MCL8_9ACTN</name>
<gene>
    <name evidence="2" type="ORF">GII30_12910</name>
</gene>
<sequence length="147" mass="16367">MSTQSDGIEHFTAEVERRGGFAERIPGRKLLFEVSGADGQTYCVKLKTKSKSKDPWQGSKKDGYPGANPEADAWVFIDNQADPADAPVAPADFMRNDIARELELWLQADPSRNADKNDHHKIDTFRVEDWAGRWDLIGLDFGSVDGS</sequence>
<reference evidence="2" key="1">
    <citation type="journal article" date="2021" name="Nat. Microbiol.">
        <title>Cocultivation of an ultrasmall environmental parasitic bacterium with lytic ability against bacteria associated with wastewater foams.</title>
        <authorList>
            <person name="Batinovic S."/>
            <person name="Rose J.J.A."/>
            <person name="Ratcliffe J."/>
            <person name="Seviour R.J."/>
            <person name="Petrovski S."/>
        </authorList>
    </citation>
    <scope>NUCLEOTIDE SEQUENCE</scope>
    <source>
        <strain evidence="2">CON44</strain>
    </source>
</reference>
<feature type="compositionally biased region" description="Basic and acidic residues" evidence="1">
    <location>
        <begin position="51"/>
        <end position="63"/>
    </location>
</feature>
<feature type="region of interest" description="Disordered" evidence="1">
    <location>
        <begin position="48"/>
        <end position="67"/>
    </location>
</feature>
<evidence type="ECO:0000313" key="2">
    <source>
        <dbReference type="EMBL" id="QHN39938.1"/>
    </source>
</evidence>
<accession>A0A857MCL8</accession>
<proteinExistence type="predicted"/>
<organism evidence="2">
    <name type="scientific">Gordonia amarae</name>
    <dbReference type="NCBI Taxonomy" id="36821"/>
    <lineage>
        <taxon>Bacteria</taxon>
        <taxon>Bacillati</taxon>
        <taxon>Actinomycetota</taxon>
        <taxon>Actinomycetes</taxon>
        <taxon>Mycobacteriales</taxon>
        <taxon>Gordoniaceae</taxon>
        <taxon>Gordonia</taxon>
    </lineage>
</organism>
<protein>
    <submittedName>
        <fullName evidence="2">Uncharacterized protein</fullName>
    </submittedName>
</protein>
<dbReference type="RefSeq" id="WP_005181425.1">
    <property type="nucleotide sequence ID" value="NZ_CP045804.1"/>
</dbReference>